<evidence type="ECO:0000259" key="1">
    <source>
        <dbReference type="Pfam" id="PF24748"/>
    </source>
</evidence>
<accession>A0AAW1EEL6</accession>
<reference evidence="2 3" key="1">
    <citation type="journal article" date="2024" name="Genome Biol. Evol.">
        <title>Chromosome-level genome assembly of the viviparous eelpout Zoarces viviparus.</title>
        <authorList>
            <person name="Fuhrmann N."/>
            <person name="Brasseur M.V."/>
            <person name="Bakowski C.E."/>
            <person name="Podsiadlowski L."/>
            <person name="Prost S."/>
            <person name="Krehenwinkel H."/>
            <person name="Mayer C."/>
        </authorList>
    </citation>
    <scope>NUCLEOTIDE SEQUENCE [LARGE SCALE GENOMIC DNA]</scope>
    <source>
        <strain evidence="2">NO-MEL_2022_Ind0_liver</strain>
    </source>
</reference>
<proteinExistence type="predicted"/>
<name>A0AAW1EEL6_ZOAVI</name>
<gene>
    <name evidence="2" type="ORF">VZT92_020754</name>
</gene>
<keyword evidence="3" id="KW-1185">Reference proteome</keyword>
<dbReference type="Pfam" id="PF24748">
    <property type="entry name" value="Galaxin_repeat"/>
    <property type="match status" value="1"/>
</dbReference>
<dbReference type="EMBL" id="JBCEZU010000329">
    <property type="protein sequence ID" value="KAK9520895.1"/>
    <property type="molecule type" value="Genomic_DNA"/>
</dbReference>
<protein>
    <recommendedName>
        <fullName evidence="1">Galaxin-like repeats domain-containing protein</fullName>
    </recommendedName>
</protein>
<evidence type="ECO:0000313" key="3">
    <source>
        <dbReference type="Proteomes" id="UP001488805"/>
    </source>
</evidence>
<comment type="caution">
    <text evidence="2">The sequence shown here is derived from an EMBL/GenBank/DDBJ whole genome shotgun (WGS) entry which is preliminary data.</text>
</comment>
<dbReference type="InterPro" id="IPR056601">
    <property type="entry name" value="Galaxin_dom"/>
</dbReference>
<feature type="domain" description="Galaxin-like repeats" evidence="1">
    <location>
        <begin position="23"/>
        <end position="103"/>
    </location>
</feature>
<evidence type="ECO:0000313" key="2">
    <source>
        <dbReference type="EMBL" id="KAK9520895.1"/>
    </source>
</evidence>
<dbReference type="AlphaFoldDB" id="A0AAW1EEL6"/>
<sequence>MGATAASKSDSNRHLRNENIHFCGVKAYNIKDPLMKCCAGTLYNLTVGHEEQCCGSILQTAQNVCCSSEDMEVLYSAKTSFGCCGHLYYNTSLWSCCAGKLSPVPQPGQHRSETVKELLSVNNLNESALCDEMQIGTVECVSRHGITFNSVWRIHGRNASVIPLASPHVLQIPDYCSTPKLVPGKSYFFAKDNVFTDFNHDSILQSLYFIIYKCYRPVTTTS</sequence>
<dbReference type="Proteomes" id="UP001488805">
    <property type="component" value="Unassembled WGS sequence"/>
</dbReference>
<organism evidence="2 3">
    <name type="scientific">Zoarces viviparus</name>
    <name type="common">Viviparous eelpout</name>
    <name type="synonym">Blennius viviparus</name>
    <dbReference type="NCBI Taxonomy" id="48416"/>
    <lineage>
        <taxon>Eukaryota</taxon>
        <taxon>Metazoa</taxon>
        <taxon>Chordata</taxon>
        <taxon>Craniata</taxon>
        <taxon>Vertebrata</taxon>
        <taxon>Euteleostomi</taxon>
        <taxon>Actinopterygii</taxon>
        <taxon>Neopterygii</taxon>
        <taxon>Teleostei</taxon>
        <taxon>Neoteleostei</taxon>
        <taxon>Acanthomorphata</taxon>
        <taxon>Eupercaria</taxon>
        <taxon>Perciformes</taxon>
        <taxon>Cottioidei</taxon>
        <taxon>Zoarcales</taxon>
        <taxon>Zoarcidae</taxon>
        <taxon>Zoarcinae</taxon>
        <taxon>Zoarces</taxon>
    </lineage>
</organism>